<keyword evidence="5 8" id="KW-1133">Transmembrane helix</keyword>
<dbReference type="InterPro" id="IPR001905">
    <property type="entry name" value="Ammonium_transpt"/>
</dbReference>
<keyword evidence="11" id="KW-1185">Reference proteome</keyword>
<feature type="transmembrane region" description="Helical" evidence="8">
    <location>
        <begin position="382"/>
        <end position="405"/>
    </location>
</feature>
<keyword evidence="3 8" id="KW-0813">Transport</keyword>
<comment type="subcellular location">
    <subcellularLocation>
        <location evidence="8">Cell membrane</location>
        <topology evidence="8">Multi-pass membrane protein</topology>
    </subcellularLocation>
    <subcellularLocation>
        <location evidence="1">Membrane</location>
        <topology evidence="1">Multi-pass membrane protein</topology>
    </subcellularLocation>
</comment>
<dbReference type="GO" id="GO:0008519">
    <property type="term" value="F:ammonium channel activity"/>
    <property type="evidence" value="ECO:0007669"/>
    <property type="project" value="InterPro"/>
</dbReference>
<evidence type="ECO:0000256" key="7">
    <source>
        <dbReference type="ARBA" id="ARBA00023177"/>
    </source>
</evidence>
<feature type="transmembrane region" description="Helical" evidence="8">
    <location>
        <begin position="122"/>
        <end position="146"/>
    </location>
</feature>
<dbReference type="RefSeq" id="WP_008511409.1">
    <property type="nucleotide sequence ID" value="NZ_CM001403.1"/>
</dbReference>
<evidence type="ECO:0000256" key="8">
    <source>
        <dbReference type="RuleBase" id="RU362002"/>
    </source>
</evidence>
<feature type="transmembrane region" description="Helical" evidence="8">
    <location>
        <begin position="250"/>
        <end position="277"/>
    </location>
</feature>
<dbReference type="Gene3D" id="1.10.3430.10">
    <property type="entry name" value="Ammonium transporter AmtB like domains"/>
    <property type="match status" value="1"/>
</dbReference>
<dbReference type="eggNOG" id="COG0004">
    <property type="taxonomic scope" value="Bacteria"/>
</dbReference>
<feature type="transmembrane region" description="Helical" evidence="8">
    <location>
        <begin position="158"/>
        <end position="181"/>
    </location>
</feature>
<evidence type="ECO:0000256" key="1">
    <source>
        <dbReference type="ARBA" id="ARBA00004141"/>
    </source>
</evidence>
<evidence type="ECO:0000256" key="3">
    <source>
        <dbReference type="ARBA" id="ARBA00022448"/>
    </source>
</evidence>
<comment type="similarity">
    <text evidence="2 8">Belongs to the ammonia transporter channel (TC 1.A.11.2) family.</text>
</comment>
<dbReference type="InterPro" id="IPR018047">
    <property type="entry name" value="Ammonium_transpt_CS"/>
</dbReference>
<dbReference type="HOGENOM" id="CLU_000445_33_0_10"/>
<evidence type="ECO:0000256" key="2">
    <source>
        <dbReference type="ARBA" id="ARBA00005887"/>
    </source>
</evidence>
<sequence>MKRLIPISFLVVILLLSFIFPSVDVINTNANISAADTAWMLSATGLVLIMTPGLAFFYGGMVNKKNVISTMFQSFICMAIITIIWVVFGFSLAFGNSIYGIIGDPRTFFMMKGMLGNQTWKLAPTIPLLLFAMYQLKFAIITPALITGAFAERIRFNSYIIFICLFFVFIYAPLAHCTWHPDGVLFKLGVLDFAGGTVVHMSAGWAALASALYLKRRNEPTHAPARITYVMIGTGLLWFGWFGFNAGSAMGANLLAVTALATSTTASASAAVCWIFVDILRGKKPSAMGACIGAVVGLVAITPAAGFVSIPHSVAIGIISSVISNMVVEWRTRTTIDDTLDVFPCHGVGGMVGMVLTGVFAHQNINAGNTTGNGLFFGETHLFLIQLEALVGVSVFAFFGSLLLLKITDLISPLRVSPQDEAIGLDLSQHGETL</sequence>
<dbReference type="PANTHER" id="PTHR43029">
    <property type="entry name" value="AMMONIUM TRANSPORTER MEP2"/>
    <property type="match status" value="1"/>
</dbReference>
<dbReference type="InterPro" id="IPR029020">
    <property type="entry name" value="Ammonium/urea_transptr"/>
</dbReference>
<evidence type="ECO:0000256" key="5">
    <source>
        <dbReference type="ARBA" id="ARBA00022989"/>
    </source>
</evidence>
<evidence type="ECO:0000256" key="4">
    <source>
        <dbReference type="ARBA" id="ARBA00022692"/>
    </source>
</evidence>
<evidence type="ECO:0000256" key="6">
    <source>
        <dbReference type="ARBA" id="ARBA00023136"/>
    </source>
</evidence>
<proteinExistence type="inferred from homology"/>
<dbReference type="EMBL" id="CM001403">
    <property type="protein sequence ID" value="EHQ29931.1"/>
    <property type="molecule type" value="Genomic_DNA"/>
</dbReference>
<protein>
    <recommendedName>
        <fullName evidence="8">Ammonium transporter</fullName>
    </recommendedName>
</protein>
<dbReference type="AlphaFoldDB" id="H1Y7T6"/>
<keyword evidence="4 8" id="KW-0812">Transmembrane</keyword>
<dbReference type="Pfam" id="PF00909">
    <property type="entry name" value="Ammonium_transp"/>
    <property type="match status" value="1"/>
</dbReference>
<dbReference type="InterPro" id="IPR024041">
    <property type="entry name" value="NH4_transpt_AmtB-like_dom"/>
</dbReference>
<evidence type="ECO:0000313" key="11">
    <source>
        <dbReference type="Proteomes" id="UP000002774"/>
    </source>
</evidence>
<reference evidence="10" key="1">
    <citation type="submission" date="2011-09" db="EMBL/GenBank/DDBJ databases">
        <title>The permanent draft genome of Mucilaginibacter paludis DSM 18603.</title>
        <authorList>
            <consortium name="US DOE Joint Genome Institute (JGI-PGF)"/>
            <person name="Lucas S."/>
            <person name="Han J."/>
            <person name="Lapidus A."/>
            <person name="Bruce D."/>
            <person name="Goodwin L."/>
            <person name="Pitluck S."/>
            <person name="Peters L."/>
            <person name="Kyrpides N."/>
            <person name="Mavromatis K."/>
            <person name="Ivanova N."/>
            <person name="Mikhailova N."/>
            <person name="Held B."/>
            <person name="Detter J.C."/>
            <person name="Tapia R."/>
            <person name="Han C."/>
            <person name="Land M."/>
            <person name="Hauser L."/>
            <person name="Markowitz V."/>
            <person name="Cheng J.-F."/>
            <person name="Hugenholtz P."/>
            <person name="Woyke T."/>
            <person name="Wu D."/>
            <person name="Tindall B."/>
            <person name="Brambilla E."/>
            <person name="Klenk H.-P."/>
            <person name="Eisen J.A."/>
        </authorList>
    </citation>
    <scope>NUCLEOTIDE SEQUENCE [LARGE SCALE GENOMIC DNA]</scope>
    <source>
        <strain evidence="10">DSM 18603</strain>
    </source>
</reference>
<feature type="transmembrane region" description="Helical" evidence="8">
    <location>
        <begin position="37"/>
        <end position="59"/>
    </location>
</feature>
<dbReference type="GO" id="GO:0005886">
    <property type="term" value="C:plasma membrane"/>
    <property type="evidence" value="ECO:0007669"/>
    <property type="project" value="UniProtKB-SubCell"/>
</dbReference>
<name>H1Y7T6_9SPHI</name>
<feature type="transmembrane region" description="Helical" evidence="8">
    <location>
        <begin position="314"/>
        <end position="330"/>
    </location>
</feature>
<gene>
    <name evidence="10" type="ORF">Mucpa_5865</name>
</gene>
<evidence type="ECO:0000313" key="10">
    <source>
        <dbReference type="EMBL" id="EHQ29931.1"/>
    </source>
</evidence>
<dbReference type="PANTHER" id="PTHR43029:SF10">
    <property type="entry name" value="AMMONIUM TRANSPORTER MEP2"/>
    <property type="match status" value="1"/>
</dbReference>
<accession>H1Y7T6</accession>
<evidence type="ECO:0000259" key="9">
    <source>
        <dbReference type="Pfam" id="PF00909"/>
    </source>
</evidence>
<organism evidence="10 11">
    <name type="scientific">Mucilaginibacter paludis DSM 18603</name>
    <dbReference type="NCBI Taxonomy" id="714943"/>
    <lineage>
        <taxon>Bacteria</taxon>
        <taxon>Pseudomonadati</taxon>
        <taxon>Bacteroidota</taxon>
        <taxon>Sphingobacteriia</taxon>
        <taxon>Sphingobacteriales</taxon>
        <taxon>Sphingobacteriaceae</taxon>
        <taxon>Mucilaginibacter</taxon>
    </lineage>
</organism>
<feature type="transmembrane region" description="Helical" evidence="8">
    <location>
        <begin position="193"/>
        <end position="214"/>
    </location>
</feature>
<keyword evidence="6 8" id="KW-0472">Membrane</keyword>
<feature type="transmembrane region" description="Helical" evidence="8">
    <location>
        <begin position="226"/>
        <end position="244"/>
    </location>
</feature>
<feature type="domain" description="Ammonium transporter AmtB-like" evidence="9">
    <location>
        <begin position="38"/>
        <end position="433"/>
    </location>
</feature>
<feature type="transmembrane region" description="Helical" evidence="8">
    <location>
        <begin position="71"/>
        <end position="102"/>
    </location>
</feature>
<feature type="transmembrane region" description="Helical" evidence="8">
    <location>
        <begin position="342"/>
        <end position="362"/>
    </location>
</feature>
<dbReference type="OrthoDB" id="9814202at2"/>
<dbReference type="Proteomes" id="UP000002774">
    <property type="component" value="Chromosome"/>
</dbReference>
<dbReference type="SUPFAM" id="SSF111352">
    <property type="entry name" value="Ammonium transporter"/>
    <property type="match status" value="1"/>
</dbReference>
<dbReference type="NCBIfam" id="TIGR00836">
    <property type="entry name" value="amt"/>
    <property type="match status" value="1"/>
</dbReference>
<feature type="transmembrane region" description="Helical" evidence="8">
    <location>
        <begin position="289"/>
        <end position="308"/>
    </location>
</feature>
<dbReference type="STRING" id="714943.Mucpa_5865"/>
<keyword evidence="7 8" id="KW-0924">Ammonia transport</keyword>
<dbReference type="PROSITE" id="PS01219">
    <property type="entry name" value="AMMONIUM_TRANSP"/>
    <property type="match status" value="1"/>
</dbReference>